<evidence type="ECO:0000313" key="2">
    <source>
        <dbReference type="EMBL" id="MCI22883.1"/>
    </source>
</evidence>
<comment type="caution">
    <text evidence="2">The sequence shown here is derived from an EMBL/GenBank/DDBJ whole genome shotgun (WGS) entry which is preliminary data.</text>
</comment>
<dbReference type="EMBL" id="LXQA010132911">
    <property type="protein sequence ID" value="MCI22883.1"/>
    <property type="molecule type" value="Genomic_DNA"/>
</dbReference>
<evidence type="ECO:0000256" key="1">
    <source>
        <dbReference type="SAM" id="MobiDB-lite"/>
    </source>
</evidence>
<name>A0A392QET7_9FABA</name>
<proteinExistence type="predicted"/>
<protein>
    <submittedName>
        <fullName evidence="2">Uncharacterized protein</fullName>
    </submittedName>
</protein>
<reference evidence="2 3" key="1">
    <citation type="journal article" date="2018" name="Front. Plant Sci.">
        <title>Red Clover (Trifolium pratense) and Zigzag Clover (T. medium) - A Picture of Genomic Similarities and Differences.</title>
        <authorList>
            <person name="Dluhosova J."/>
            <person name="Istvanek J."/>
            <person name="Nedelnik J."/>
            <person name="Repkova J."/>
        </authorList>
    </citation>
    <scope>NUCLEOTIDE SEQUENCE [LARGE SCALE GENOMIC DNA]</scope>
    <source>
        <strain evidence="3">cv. 10/8</strain>
        <tissue evidence="2">Leaf</tissue>
    </source>
</reference>
<sequence length="69" mass="7319">MGIWQKTHAVVKAKRKLTRVSSSPSLSSSLPSSLTLAGATPAASRSNGSGGLLWSEFFSDGVDSFFLRF</sequence>
<keyword evidence="3" id="KW-1185">Reference proteome</keyword>
<organism evidence="2 3">
    <name type="scientific">Trifolium medium</name>
    <dbReference type="NCBI Taxonomy" id="97028"/>
    <lineage>
        <taxon>Eukaryota</taxon>
        <taxon>Viridiplantae</taxon>
        <taxon>Streptophyta</taxon>
        <taxon>Embryophyta</taxon>
        <taxon>Tracheophyta</taxon>
        <taxon>Spermatophyta</taxon>
        <taxon>Magnoliopsida</taxon>
        <taxon>eudicotyledons</taxon>
        <taxon>Gunneridae</taxon>
        <taxon>Pentapetalae</taxon>
        <taxon>rosids</taxon>
        <taxon>fabids</taxon>
        <taxon>Fabales</taxon>
        <taxon>Fabaceae</taxon>
        <taxon>Papilionoideae</taxon>
        <taxon>50 kb inversion clade</taxon>
        <taxon>NPAAA clade</taxon>
        <taxon>Hologalegina</taxon>
        <taxon>IRL clade</taxon>
        <taxon>Trifolieae</taxon>
        <taxon>Trifolium</taxon>
    </lineage>
</organism>
<dbReference type="Proteomes" id="UP000265520">
    <property type="component" value="Unassembled WGS sequence"/>
</dbReference>
<feature type="compositionally biased region" description="Low complexity" evidence="1">
    <location>
        <begin position="21"/>
        <end position="34"/>
    </location>
</feature>
<dbReference type="AlphaFoldDB" id="A0A392QET7"/>
<feature type="region of interest" description="Disordered" evidence="1">
    <location>
        <begin position="15"/>
        <end position="49"/>
    </location>
</feature>
<evidence type="ECO:0000313" key="3">
    <source>
        <dbReference type="Proteomes" id="UP000265520"/>
    </source>
</evidence>
<accession>A0A392QET7</accession>